<comment type="caution">
    <text evidence="2">The sequence shown here is derived from an EMBL/GenBank/DDBJ whole genome shotgun (WGS) entry which is preliminary data.</text>
</comment>
<accession>A0A9W9XFG1</accession>
<reference evidence="2" key="2">
    <citation type="journal article" date="2023" name="IMA Fungus">
        <title>Comparative genomic study of the Penicillium genus elucidates a diverse pangenome and 15 lateral gene transfer events.</title>
        <authorList>
            <person name="Petersen C."/>
            <person name="Sorensen T."/>
            <person name="Nielsen M.R."/>
            <person name="Sondergaard T.E."/>
            <person name="Sorensen J.L."/>
            <person name="Fitzpatrick D.A."/>
            <person name="Frisvad J.C."/>
            <person name="Nielsen K.L."/>
        </authorList>
    </citation>
    <scope>NUCLEOTIDE SEQUENCE</scope>
    <source>
        <strain evidence="2">IBT 30728</strain>
    </source>
</reference>
<sequence length="117" mass="13209">MFYSLMKHQLTRPSAFSLTKVASASLTGKVPPNVRTSEEFFVTATWPDDDSSFKSDVFDGQARTITSQTSPMQFSAAEIERHKADIYDSIFPKDPSRFLKRQTSNNLPDQEPSLDEL</sequence>
<keyword evidence="3" id="KW-1185">Reference proteome</keyword>
<organism evidence="2 3">
    <name type="scientific">Penicillium diatomitis</name>
    <dbReference type="NCBI Taxonomy" id="2819901"/>
    <lineage>
        <taxon>Eukaryota</taxon>
        <taxon>Fungi</taxon>
        <taxon>Dikarya</taxon>
        <taxon>Ascomycota</taxon>
        <taxon>Pezizomycotina</taxon>
        <taxon>Eurotiomycetes</taxon>
        <taxon>Eurotiomycetidae</taxon>
        <taxon>Eurotiales</taxon>
        <taxon>Aspergillaceae</taxon>
        <taxon>Penicillium</taxon>
    </lineage>
</organism>
<evidence type="ECO:0000313" key="3">
    <source>
        <dbReference type="Proteomes" id="UP001148312"/>
    </source>
</evidence>
<dbReference type="GeneID" id="81622550"/>
<dbReference type="EMBL" id="JAPWDQ010000003">
    <property type="protein sequence ID" value="KAJ5491131.1"/>
    <property type="molecule type" value="Genomic_DNA"/>
</dbReference>
<protein>
    <submittedName>
        <fullName evidence="2">Uncharacterized protein</fullName>
    </submittedName>
</protein>
<feature type="region of interest" description="Disordered" evidence="1">
    <location>
        <begin position="97"/>
        <end position="117"/>
    </location>
</feature>
<name>A0A9W9XFG1_9EURO</name>
<evidence type="ECO:0000256" key="1">
    <source>
        <dbReference type="SAM" id="MobiDB-lite"/>
    </source>
</evidence>
<dbReference type="Proteomes" id="UP001148312">
    <property type="component" value="Unassembled WGS sequence"/>
</dbReference>
<dbReference type="AlphaFoldDB" id="A0A9W9XFG1"/>
<proteinExistence type="predicted"/>
<dbReference type="RefSeq" id="XP_056792260.1">
    <property type="nucleotide sequence ID" value="XM_056932301.1"/>
</dbReference>
<gene>
    <name evidence="2" type="ORF">N7539_002698</name>
</gene>
<evidence type="ECO:0000313" key="2">
    <source>
        <dbReference type="EMBL" id="KAJ5491131.1"/>
    </source>
</evidence>
<reference evidence="2" key="1">
    <citation type="submission" date="2022-12" db="EMBL/GenBank/DDBJ databases">
        <authorList>
            <person name="Petersen C."/>
        </authorList>
    </citation>
    <scope>NUCLEOTIDE SEQUENCE</scope>
    <source>
        <strain evidence="2">IBT 30728</strain>
    </source>
</reference>